<dbReference type="PANTHER" id="PTHR31157:SF1">
    <property type="entry name" value="SCP DOMAIN-CONTAINING PROTEIN"/>
    <property type="match status" value="1"/>
</dbReference>
<protein>
    <recommendedName>
        <fullName evidence="2">SCP domain-containing protein</fullName>
    </recommendedName>
</protein>
<dbReference type="InterPro" id="IPR014044">
    <property type="entry name" value="CAP_dom"/>
</dbReference>
<accession>A0A0P9PSI2</accession>
<gene>
    <name evidence="3" type="ORF">ALQ08_03468</name>
</gene>
<dbReference type="AlphaFoldDB" id="A0A0P9PSI2"/>
<dbReference type="CDD" id="cd05379">
    <property type="entry name" value="CAP_bacterial"/>
    <property type="match status" value="1"/>
</dbReference>
<evidence type="ECO:0000259" key="2">
    <source>
        <dbReference type="Pfam" id="PF00188"/>
    </source>
</evidence>
<feature type="region of interest" description="Disordered" evidence="1">
    <location>
        <begin position="33"/>
        <end position="56"/>
    </location>
</feature>
<proteinExistence type="predicted"/>
<dbReference type="Proteomes" id="UP000269044">
    <property type="component" value="Unassembled WGS sequence"/>
</dbReference>
<dbReference type="PANTHER" id="PTHR31157">
    <property type="entry name" value="SCP DOMAIN-CONTAINING PROTEIN"/>
    <property type="match status" value="1"/>
</dbReference>
<name>A0A0P9PSI2_9PSED</name>
<feature type="domain" description="SCP" evidence="2">
    <location>
        <begin position="233"/>
        <end position="340"/>
    </location>
</feature>
<feature type="compositionally biased region" description="Polar residues" evidence="1">
    <location>
        <begin position="36"/>
        <end position="46"/>
    </location>
</feature>
<comment type="caution">
    <text evidence="3">The sequence shown here is derived from an EMBL/GenBank/DDBJ whole genome shotgun (WGS) entry which is preliminary data.</text>
</comment>
<evidence type="ECO:0000256" key="1">
    <source>
        <dbReference type="SAM" id="MobiDB-lite"/>
    </source>
</evidence>
<evidence type="ECO:0000313" key="3">
    <source>
        <dbReference type="EMBL" id="RMQ21370.1"/>
    </source>
</evidence>
<feature type="compositionally biased region" description="Low complexity" evidence="1">
    <location>
        <begin position="47"/>
        <end position="56"/>
    </location>
</feature>
<reference evidence="3 4" key="1">
    <citation type="submission" date="2018-08" db="EMBL/GenBank/DDBJ databases">
        <title>Recombination of ecologically and evolutionarily significant loci maintains genetic cohesion in the Pseudomonas syringae species complex.</title>
        <authorList>
            <person name="Dillon M."/>
            <person name="Thakur S."/>
            <person name="Almeida R.N.D."/>
            <person name="Weir B.S."/>
            <person name="Guttman D.S."/>
        </authorList>
    </citation>
    <scope>NUCLEOTIDE SEQUENCE [LARGE SCALE GENOMIC DNA]</scope>
    <source>
        <strain evidence="3 4">ICMP 13052</strain>
    </source>
</reference>
<dbReference type="Pfam" id="PF00188">
    <property type="entry name" value="CAP"/>
    <property type="match status" value="1"/>
</dbReference>
<dbReference type="EMBL" id="RBRA01000226">
    <property type="protein sequence ID" value="RMQ21370.1"/>
    <property type="molecule type" value="Genomic_DNA"/>
</dbReference>
<sequence>MPCRAGQTRGAGCSPSIASRVAHSQKEGMNLVRFSGSYSGPENQGAQRLPSLQSQPPMPQMRFLSWPLIALLAPLASAASAASAGGERQLVESINDYRAQPQRCEANTPKASRPLVLKANVALPIDFSGSSREALKASGYQAVTVRTLRLVGAQSASEAFGMLKTRYCSALLDPQYADIGITQEGADWRVVLAKPLIDSSKLEDARSAGRLLLAQVNAARAKPRMCGKRPFPSARPLTWNTTLEMAAQGHSQSMASENYFTHRGFDNDSPADRARAAGYGGRQIGENIAAGQSSASKAMASWLASPGHCANLMNPMFTEVGAAYATGSDTDYGIYWTMLFGAP</sequence>
<evidence type="ECO:0000313" key="4">
    <source>
        <dbReference type="Proteomes" id="UP000269044"/>
    </source>
</evidence>
<organism evidence="3 4">
    <name type="scientific">Pseudomonas syringae pv. delphinii</name>
    <dbReference type="NCBI Taxonomy" id="192088"/>
    <lineage>
        <taxon>Bacteria</taxon>
        <taxon>Pseudomonadati</taxon>
        <taxon>Pseudomonadota</taxon>
        <taxon>Gammaproteobacteria</taxon>
        <taxon>Pseudomonadales</taxon>
        <taxon>Pseudomonadaceae</taxon>
        <taxon>Pseudomonas</taxon>
    </lineage>
</organism>
<dbReference type="SUPFAM" id="SSF55797">
    <property type="entry name" value="PR-1-like"/>
    <property type="match status" value="1"/>
</dbReference>
<dbReference type="Gene3D" id="3.40.33.10">
    <property type="entry name" value="CAP"/>
    <property type="match status" value="1"/>
</dbReference>
<dbReference type="InterPro" id="IPR035940">
    <property type="entry name" value="CAP_sf"/>
</dbReference>